<accession>A0A6D2KQE7</accession>
<dbReference type="PANTHER" id="PTHR33067:SF31">
    <property type="entry name" value="RNA-DIRECTED DNA POLYMERASE"/>
    <property type="match status" value="1"/>
</dbReference>
<dbReference type="EMBL" id="CACVBM020001658">
    <property type="protein sequence ID" value="CAA7056827.1"/>
    <property type="molecule type" value="Genomic_DNA"/>
</dbReference>
<dbReference type="InterPro" id="IPR021109">
    <property type="entry name" value="Peptidase_aspartic_dom_sf"/>
</dbReference>
<reference evidence="2 3" key="1">
    <citation type="submission" date="2020-01" db="EMBL/GenBank/DDBJ databases">
        <authorList>
            <person name="Mishra B."/>
        </authorList>
    </citation>
    <scope>NUCLEOTIDE SEQUENCE [LARGE SCALE GENOMIC DNA]</scope>
</reference>
<dbReference type="AlphaFoldDB" id="A0A6D2KQE7"/>
<name>A0A6D2KQE7_9BRAS</name>
<sequence>MGMCNAHALIGSMEQSNMGIKLTDSSLTEPLGEVKDIPLDFGGYIVSADFYVVVIQDPEDLSLLLGRTFLATVGVIMDCRSRRVLLAYVEKDTF</sequence>
<evidence type="ECO:0000313" key="3">
    <source>
        <dbReference type="Proteomes" id="UP000467841"/>
    </source>
</evidence>
<evidence type="ECO:0000313" key="2">
    <source>
        <dbReference type="EMBL" id="CAA7056827.1"/>
    </source>
</evidence>
<protein>
    <submittedName>
        <fullName evidence="2">Uncharacterized protein</fullName>
    </submittedName>
</protein>
<gene>
    <name evidence="1" type="ORF">MERR_LOCUS27812</name>
    <name evidence="2" type="ORF">MERR_LOCUS44063</name>
</gene>
<dbReference type="EMBL" id="CACVBM020001229">
    <property type="protein sequence ID" value="CAA7040577.1"/>
    <property type="molecule type" value="Genomic_DNA"/>
</dbReference>
<dbReference type="OrthoDB" id="1306327at2759"/>
<dbReference type="Gene3D" id="2.40.70.10">
    <property type="entry name" value="Acid Proteases"/>
    <property type="match status" value="1"/>
</dbReference>
<keyword evidence="3" id="KW-1185">Reference proteome</keyword>
<evidence type="ECO:0000313" key="1">
    <source>
        <dbReference type="EMBL" id="CAA7040577.1"/>
    </source>
</evidence>
<dbReference type="PANTHER" id="PTHR33067">
    <property type="entry name" value="RNA-DIRECTED DNA POLYMERASE-RELATED"/>
    <property type="match status" value="1"/>
</dbReference>
<proteinExistence type="predicted"/>
<organism evidence="2 3">
    <name type="scientific">Microthlaspi erraticum</name>
    <dbReference type="NCBI Taxonomy" id="1685480"/>
    <lineage>
        <taxon>Eukaryota</taxon>
        <taxon>Viridiplantae</taxon>
        <taxon>Streptophyta</taxon>
        <taxon>Embryophyta</taxon>
        <taxon>Tracheophyta</taxon>
        <taxon>Spermatophyta</taxon>
        <taxon>Magnoliopsida</taxon>
        <taxon>eudicotyledons</taxon>
        <taxon>Gunneridae</taxon>
        <taxon>Pentapetalae</taxon>
        <taxon>rosids</taxon>
        <taxon>malvids</taxon>
        <taxon>Brassicales</taxon>
        <taxon>Brassicaceae</taxon>
        <taxon>Coluteocarpeae</taxon>
        <taxon>Microthlaspi</taxon>
    </lineage>
</organism>
<dbReference type="Proteomes" id="UP000467841">
    <property type="component" value="Unassembled WGS sequence"/>
</dbReference>